<proteinExistence type="predicted"/>
<protein>
    <submittedName>
        <fullName evidence="2">Uncharacterized protein</fullName>
    </submittedName>
</protein>
<dbReference type="STRING" id="573501.SAMN04487999_0354"/>
<evidence type="ECO:0000313" key="4">
    <source>
        <dbReference type="Proteomes" id="UP000290037"/>
    </source>
</evidence>
<evidence type="ECO:0000313" key="2">
    <source>
        <dbReference type="EMBL" id="SHH50062.1"/>
    </source>
</evidence>
<organism evidence="2 3">
    <name type="scientific">Leeuwenhoekiella palythoae</name>
    <dbReference type="NCBI Taxonomy" id="573501"/>
    <lineage>
        <taxon>Bacteria</taxon>
        <taxon>Pseudomonadati</taxon>
        <taxon>Bacteroidota</taxon>
        <taxon>Flavobacteriia</taxon>
        <taxon>Flavobacteriales</taxon>
        <taxon>Flavobacteriaceae</taxon>
        <taxon>Leeuwenhoekiella</taxon>
    </lineage>
</organism>
<dbReference type="Proteomes" id="UP000290037">
    <property type="component" value="Unassembled WGS sequence"/>
</dbReference>
<dbReference type="AlphaFoldDB" id="A0A1M5TH31"/>
<dbReference type="EMBL" id="FQXT01000001">
    <property type="protein sequence ID" value="SHH50062.1"/>
    <property type="molecule type" value="Genomic_DNA"/>
</dbReference>
<dbReference type="OrthoDB" id="794403at2"/>
<dbReference type="RefSeq" id="WP_072979708.1">
    <property type="nucleotide sequence ID" value="NZ_CAXPJH010000006.1"/>
</dbReference>
<reference evidence="1 4" key="3">
    <citation type="submission" date="2018-07" db="EMBL/GenBank/DDBJ databases">
        <title>Leeuwenhoekiella genomics.</title>
        <authorList>
            <person name="Tahon G."/>
            <person name="Willems A."/>
        </authorList>
    </citation>
    <scope>NUCLEOTIDE SEQUENCE [LARGE SCALE GENOMIC DNA]</scope>
    <source>
        <strain evidence="1 4">LMG 24856</strain>
    </source>
</reference>
<keyword evidence="4" id="KW-1185">Reference proteome</keyword>
<accession>A0A1M5TH31</accession>
<dbReference type="PROSITE" id="PS51257">
    <property type="entry name" value="PROKAR_LIPOPROTEIN"/>
    <property type="match status" value="1"/>
</dbReference>
<reference evidence="2" key="1">
    <citation type="submission" date="2016-11" db="EMBL/GenBank/DDBJ databases">
        <authorList>
            <person name="Jaros S."/>
            <person name="Januszkiewicz K."/>
            <person name="Wedrychowicz H."/>
        </authorList>
    </citation>
    <scope>NUCLEOTIDE SEQUENCE [LARGE SCALE GENOMIC DNA]</scope>
    <source>
        <strain evidence="2">DSM 19859</strain>
    </source>
</reference>
<reference evidence="3" key="2">
    <citation type="submission" date="2016-11" db="EMBL/GenBank/DDBJ databases">
        <authorList>
            <person name="Varghese N."/>
            <person name="Submissions S."/>
        </authorList>
    </citation>
    <scope>NUCLEOTIDE SEQUENCE [LARGE SCALE GENOMIC DNA]</scope>
    <source>
        <strain evidence="3">DSM 19859</strain>
    </source>
</reference>
<gene>
    <name evidence="1" type="ORF">DSM01_2121</name>
    <name evidence="2" type="ORF">SAMN04487999_0354</name>
</gene>
<dbReference type="Proteomes" id="UP000184240">
    <property type="component" value="Unassembled WGS sequence"/>
</dbReference>
<evidence type="ECO:0000313" key="1">
    <source>
        <dbReference type="EMBL" id="RXG28660.1"/>
    </source>
</evidence>
<sequence>MKKYIAVVCILLLTISCKQTPKETEETDFPISVGCYGYTQNGSTITFQVTRVDPMVQGTLIYNWAEKDRNSGSFSGSIDDNIILGTYTFISEGVESTRQVAFKISGDQLIEGFGEVTSSGKMVAFKNASALNFDGSVTLTKDQCAN</sequence>
<dbReference type="EMBL" id="QOVN01000004">
    <property type="protein sequence ID" value="RXG28660.1"/>
    <property type="molecule type" value="Genomic_DNA"/>
</dbReference>
<name>A0A1M5TH31_9FLAO</name>
<evidence type="ECO:0000313" key="3">
    <source>
        <dbReference type="Proteomes" id="UP000184240"/>
    </source>
</evidence>